<dbReference type="EMBL" id="CCBQ010000043">
    <property type="protein sequence ID" value="CDO95152.1"/>
    <property type="molecule type" value="Genomic_DNA"/>
</dbReference>
<reference evidence="2 3" key="1">
    <citation type="submission" date="2014-03" db="EMBL/GenBank/DDBJ databases">
        <title>The genome of Kluyveromyces dobzhanskii.</title>
        <authorList>
            <person name="Nystedt B."/>
            <person name="Astrom S."/>
        </authorList>
    </citation>
    <scope>NUCLEOTIDE SEQUENCE [LARGE SCALE GENOMIC DNA]</scope>
    <source>
        <strain evidence="2 3">CBS 2104</strain>
    </source>
</reference>
<keyword evidence="3" id="KW-1185">Reference proteome</keyword>
<dbReference type="AlphaFoldDB" id="A0A0A8LA98"/>
<sequence length="105" mass="12060">MEITNTTASEHSLQHQLSTLKRKNIENEDLSDLRQEATKRPIAAELGKKSIFYDPEWNPMGRAPFGLKNIPYNPRTFKRNTEVEPRLNGLDNIPLPKEDQKTKGT</sequence>
<evidence type="ECO:0000313" key="2">
    <source>
        <dbReference type="EMBL" id="CDO95152.1"/>
    </source>
</evidence>
<feature type="region of interest" description="Disordered" evidence="1">
    <location>
        <begin position="80"/>
        <end position="105"/>
    </location>
</feature>
<feature type="compositionally biased region" description="Basic and acidic residues" evidence="1">
    <location>
        <begin position="96"/>
        <end position="105"/>
    </location>
</feature>
<evidence type="ECO:0000313" key="3">
    <source>
        <dbReference type="Proteomes" id="UP000031516"/>
    </source>
</evidence>
<dbReference type="OrthoDB" id="4041945at2759"/>
<proteinExistence type="predicted"/>
<protein>
    <submittedName>
        <fullName evidence="2">WGS project CCBQ000000000 data, contig 00006</fullName>
    </submittedName>
</protein>
<feature type="compositionally biased region" description="Polar residues" evidence="1">
    <location>
        <begin position="1"/>
        <end position="19"/>
    </location>
</feature>
<comment type="caution">
    <text evidence="2">The sequence shown here is derived from an EMBL/GenBank/DDBJ whole genome shotgun (WGS) entry which is preliminary data.</text>
</comment>
<name>A0A0A8LA98_9SACH</name>
<accession>A0A0A8LA98</accession>
<dbReference type="Proteomes" id="UP000031516">
    <property type="component" value="Unassembled WGS sequence"/>
</dbReference>
<feature type="region of interest" description="Disordered" evidence="1">
    <location>
        <begin position="1"/>
        <end position="25"/>
    </location>
</feature>
<gene>
    <name evidence="2" type="ORF">KLDO_g3399</name>
</gene>
<dbReference type="Pfam" id="PF12622">
    <property type="entry name" value="NpwBP"/>
    <property type="match status" value="1"/>
</dbReference>
<evidence type="ECO:0000256" key="1">
    <source>
        <dbReference type="SAM" id="MobiDB-lite"/>
    </source>
</evidence>
<organism evidence="2 3">
    <name type="scientific">Kluyveromyces dobzhanskii CBS 2104</name>
    <dbReference type="NCBI Taxonomy" id="1427455"/>
    <lineage>
        <taxon>Eukaryota</taxon>
        <taxon>Fungi</taxon>
        <taxon>Dikarya</taxon>
        <taxon>Ascomycota</taxon>
        <taxon>Saccharomycotina</taxon>
        <taxon>Saccharomycetes</taxon>
        <taxon>Saccharomycetales</taxon>
        <taxon>Saccharomycetaceae</taxon>
        <taxon>Kluyveromyces</taxon>
    </lineage>
</organism>